<accession>A0A377Q2G9</accession>
<feature type="compositionally biased region" description="Basic and acidic residues" evidence="2">
    <location>
        <begin position="244"/>
        <end position="268"/>
    </location>
</feature>
<keyword evidence="3" id="KW-0067">ATP-binding</keyword>
<keyword evidence="3" id="KW-0378">Hydrolase</keyword>
<gene>
    <name evidence="3" type="ORF">NCTC13156_01727</name>
</gene>
<dbReference type="GO" id="GO:0004386">
    <property type="term" value="F:helicase activity"/>
    <property type="evidence" value="ECO:0007669"/>
    <property type="project" value="UniProtKB-KW"/>
</dbReference>
<sequence>MSEKEKLQEQVSILQQYVNEAKEILEKNKTTIEKMEQVLENLKDIAWDRQSKKESSQMYKVLQNDKAHTQVKSDVGNIKVDKDFMEKQTKKHLDNPNLRGMVTTEEMLSYPKVAKNVGAEYDNFHKSYTWKVRANDGSTIRYGSREYQDTNKQNVNRLLTTYSETERGQREIKKTGVGEQGQPHHLINDLNFLRPADAIITQTTNKNQANISTSKLSLLKSQAQENSRNQESRNTDSMIPTIQSKEELLLEMNKENKERELKEEENKHINTRTMQ</sequence>
<dbReference type="Proteomes" id="UP000255269">
    <property type="component" value="Unassembled WGS sequence"/>
</dbReference>
<dbReference type="EC" id="3.6.4.-" evidence="3"/>
<evidence type="ECO:0000313" key="4">
    <source>
        <dbReference type="Proteomes" id="UP000255269"/>
    </source>
</evidence>
<organism evidence="3 4">
    <name type="scientific">Helicobacter pullorum</name>
    <dbReference type="NCBI Taxonomy" id="35818"/>
    <lineage>
        <taxon>Bacteria</taxon>
        <taxon>Pseudomonadati</taxon>
        <taxon>Campylobacterota</taxon>
        <taxon>Epsilonproteobacteria</taxon>
        <taxon>Campylobacterales</taxon>
        <taxon>Helicobacteraceae</taxon>
        <taxon>Helicobacter</taxon>
    </lineage>
</organism>
<protein>
    <submittedName>
        <fullName evidence="3">Helicase</fullName>
        <ecNumber evidence="3">3.6.4.-</ecNumber>
    </submittedName>
</protein>
<dbReference type="GO" id="GO:0016787">
    <property type="term" value="F:hydrolase activity"/>
    <property type="evidence" value="ECO:0007669"/>
    <property type="project" value="UniProtKB-KW"/>
</dbReference>
<keyword evidence="3" id="KW-0547">Nucleotide-binding</keyword>
<evidence type="ECO:0000256" key="1">
    <source>
        <dbReference type="SAM" id="Coils"/>
    </source>
</evidence>
<evidence type="ECO:0000313" key="3">
    <source>
        <dbReference type="EMBL" id="STQ88920.1"/>
    </source>
</evidence>
<proteinExistence type="predicted"/>
<reference evidence="3 4" key="1">
    <citation type="submission" date="2018-06" db="EMBL/GenBank/DDBJ databases">
        <authorList>
            <consortium name="Pathogen Informatics"/>
            <person name="Doyle S."/>
        </authorList>
    </citation>
    <scope>NUCLEOTIDE SEQUENCE [LARGE SCALE GENOMIC DNA]</scope>
    <source>
        <strain evidence="3 4">NCTC13156</strain>
    </source>
</reference>
<feature type="coiled-coil region" evidence="1">
    <location>
        <begin position="4"/>
        <end position="45"/>
    </location>
</feature>
<keyword evidence="3" id="KW-0347">Helicase</keyword>
<dbReference type="AlphaFoldDB" id="A0A377Q2G9"/>
<evidence type="ECO:0000256" key="2">
    <source>
        <dbReference type="SAM" id="MobiDB-lite"/>
    </source>
</evidence>
<feature type="region of interest" description="Disordered" evidence="2">
    <location>
        <begin position="220"/>
        <end position="275"/>
    </location>
</feature>
<keyword evidence="1" id="KW-0175">Coiled coil</keyword>
<dbReference type="EMBL" id="UGJF01000002">
    <property type="protein sequence ID" value="STQ88920.1"/>
    <property type="molecule type" value="Genomic_DNA"/>
</dbReference>
<dbReference type="RefSeq" id="WP_244908015.1">
    <property type="nucleotide sequence ID" value="NZ_UGJF01000002.1"/>
</dbReference>
<name>A0A377Q2G9_9HELI</name>